<gene>
    <name evidence="2" type="ORF">HW115_01035</name>
</gene>
<name>A0A851GAE2_9BACT</name>
<organism evidence="2 3">
    <name type="scientific">Oceaniferula marina</name>
    <dbReference type="NCBI Taxonomy" id="2748318"/>
    <lineage>
        <taxon>Bacteria</taxon>
        <taxon>Pseudomonadati</taxon>
        <taxon>Verrucomicrobiota</taxon>
        <taxon>Verrucomicrobiia</taxon>
        <taxon>Verrucomicrobiales</taxon>
        <taxon>Verrucomicrobiaceae</taxon>
        <taxon>Oceaniferula</taxon>
    </lineage>
</organism>
<dbReference type="PANTHER" id="PTHR43283:SF7">
    <property type="entry name" value="BETA-LACTAMASE-RELATED DOMAIN-CONTAINING PROTEIN"/>
    <property type="match status" value="1"/>
</dbReference>
<protein>
    <submittedName>
        <fullName evidence="2">Serine hydrolase</fullName>
    </submittedName>
</protein>
<dbReference type="InterPro" id="IPR012338">
    <property type="entry name" value="Beta-lactam/transpept-like"/>
</dbReference>
<accession>A0A851GAE2</accession>
<dbReference type="InterPro" id="IPR001466">
    <property type="entry name" value="Beta-lactam-related"/>
</dbReference>
<dbReference type="PANTHER" id="PTHR43283">
    <property type="entry name" value="BETA-LACTAMASE-RELATED"/>
    <property type="match status" value="1"/>
</dbReference>
<proteinExistence type="predicted"/>
<keyword evidence="2" id="KW-0378">Hydrolase</keyword>
<feature type="domain" description="Beta-lactamase-related" evidence="1">
    <location>
        <begin position="119"/>
        <end position="402"/>
    </location>
</feature>
<dbReference type="Gene3D" id="3.40.710.10">
    <property type="entry name" value="DD-peptidase/beta-lactamase superfamily"/>
    <property type="match status" value="1"/>
</dbReference>
<dbReference type="Pfam" id="PF00144">
    <property type="entry name" value="Beta-lactamase"/>
    <property type="match status" value="1"/>
</dbReference>
<reference evidence="2 3" key="1">
    <citation type="submission" date="2020-07" db="EMBL/GenBank/DDBJ databases">
        <title>Roseicoccus Jingziensis gen. nov., sp. nov., isolated from coastal seawater.</title>
        <authorList>
            <person name="Feng X."/>
        </authorList>
    </citation>
    <scope>NUCLEOTIDE SEQUENCE [LARGE SCALE GENOMIC DNA]</scope>
    <source>
        <strain evidence="2 3">N1E253</strain>
    </source>
</reference>
<dbReference type="Proteomes" id="UP000557872">
    <property type="component" value="Unassembled WGS sequence"/>
</dbReference>
<evidence type="ECO:0000313" key="2">
    <source>
        <dbReference type="EMBL" id="NWK54179.1"/>
    </source>
</evidence>
<sequence>MIPRRLTTPSSQPSPNVKPFVSALLLFALSPLHGSPPSEASSGLAPEITDLNAKDVSYAREKEIPYLPHPFITPSPRDLKDGITPGRLGPDGGNKELILQFANQISKKSSDPKIGNTDSFLISYQGKLIFESYFRRGRQNYPHYQMSITKSYTAFALGRAIQLGHLTMEDLNTPVIQFLKQTDPTTMVKGADQITLEQAMTMRSGIRLSQEKIKLLRSTPARLKGQGQIQAYLQHSKPIPPAPRAFKYQASDPAITIQVLDAVVPGSAKAFIQTEFLAKMGITNYHWQDDISGLPKSAAGSSFRSRDMIKFGQLVLNNGKWNGQQFIPADFVELATSPLAQAYGENHYGFFWWVTHPEVNGKKYICKAGRGAGGQFIFMFPELDLVAVITAHNQGMGKMLEDAPLKMIRAFTQ</sequence>
<keyword evidence="3" id="KW-1185">Reference proteome</keyword>
<comment type="caution">
    <text evidence="2">The sequence shown here is derived from an EMBL/GenBank/DDBJ whole genome shotgun (WGS) entry which is preliminary data.</text>
</comment>
<dbReference type="EMBL" id="JACBAZ010000001">
    <property type="protein sequence ID" value="NWK54179.1"/>
    <property type="molecule type" value="Genomic_DNA"/>
</dbReference>
<dbReference type="AlphaFoldDB" id="A0A851GAE2"/>
<evidence type="ECO:0000259" key="1">
    <source>
        <dbReference type="Pfam" id="PF00144"/>
    </source>
</evidence>
<dbReference type="SUPFAM" id="SSF56601">
    <property type="entry name" value="beta-lactamase/transpeptidase-like"/>
    <property type="match status" value="1"/>
</dbReference>
<evidence type="ECO:0000313" key="3">
    <source>
        <dbReference type="Proteomes" id="UP000557872"/>
    </source>
</evidence>
<dbReference type="InterPro" id="IPR050789">
    <property type="entry name" value="Diverse_Enzym_Activities"/>
</dbReference>
<dbReference type="GO" id="GO:0016787">
    <property type="term" value="F:hydrolase activity"/>
    <property type="evidence" value="ECO:0007669"/>
    <property type="project" value="UniProtKB-KW"/>
</dbReference>